<dbReference type="InterPro" id="IPR001173">
    <property type="entry name" value="Glyco_trans_2-like"/>
</dbReference>
<proteinExistence type="predicted"/>
<feature type="transmembrane region" description="Helical" evidence="1">
    <location>
        <begin position="151"/>
        <end position="177"/>
    </location>
</feature>
<dbReference type="RefSeq" id="WP_184023875.1">
    <property type="nucleotide sequence ID" value="NZ_JACIJJ010000001.1"/>
</dbReference>
<dbReference type="EMBL" id="JACIJJ010000001">
    <property type="protein sequence ID" value="MBB5697182.1"/>
    <property type="molecule type" value="Genomic_DNA"/>
</dbReference>
<keyword evidence="1" id="KW-0812">Transmembrane</keyword>
<dbReference type="Proteomes" id="UP000557739">
    <property type="component" value="Unassembled WGS sequence"/>
</dbReference>
<dbReference type="AlphaFoldDB" id="A0A7W9EGJ3"/>
<gene>
    <name evidence="3" type="ORF">FHR19_000507</name>
</gene>
<reference evidence="3 4" key="1">
    <citation type="submission" date="2020-08" db="EMBL/GenBank/DDBJ databases">
        <title>Genomic Encyclopedia of Type Strains, Phase IV (KMG-IV): sequencing the most valuable type-strain genomes for metagenomic binning, comparative biology and taxonomic classification.</title>
        <authorList>
            <person name="Goeker M."/>
        </authorList>
    </citation>
    <scope>NUCLEOTIDE SEQUENCE [LARGE SCALE GENOMIC DNA]</scope>
    <source>
        <strain evidence="3 4">DSM 27244</strain>
    </source>
</reference>
<evidence type="ECO:0000313" key="4">
    <source>
        <dbReference type="Proteomes" id="UP000557739"/>
    </source>
</evidence>
<evidence type="ECO:0000259" key="2">
    <source>
        <dbReference type="Pfam" id="PF13632"/>
    </source>
</evidence>
<organism evidence="3 4">
    <name type="scientific">Sphingomonas yantingensis</name>
    <dbReference type="NCBI Taxonomy" id="1241761"/>
    <lineage>
        <taxon>Bacteria</taxon>
        <taxon>Pseudomonadati</taxon>
        <taxon>Pseudomonadota</taxon>
        <taxon>Alphaproteobacteria</taxon>
        <taxon>Sphingomonadales</taxon>
        <taxon>Sphingomonadaceae</taxon>
        <taxon>Sphingomonas</taxon>
    </lineage>
</organism>
<name>A0A7W9EGJ3_9SPHN</name>
<comment type="caution">
    <text evidence="3">The sequence shown here is derived from an EMBL/GenBank/DDBJ whole genome shotgun (WGS) entry which is preliminary data.</text>
</comment>
<sequence length="271" mass="29408">MRSSAWPPPNPAARNYANAQWGESHAKQMLVRQTLGAAMPLAGVGCAIDRGTLARIAATRGGLPFDPGSLTEDYELGLAIARTGGRAAFVRVLDGTAPVAVRAYFPATLEASVRQKARWMTGIALAGWDRTGWGRPLAIGDHWMRMRDRRAILSVMVLAAAYVSLVGWAGLAVVDLWRGSNTVSIDPALAALLGLNAWLLGWRIVMRAAFVGAAYGRVEALWSVPRMVVANFIALLAARRAIWRYVGLLRGQALHWDKTAHHFPDLPREPA</sequence>
<feature type="domain" description="Glycosyltransferase 2-like" evidence="2">
    <location>
        <begin position="14"/>
        <end position="166"/>
    </location>
</feature>
<protein>
    <submittedName>
        <fullName evidence="3">Adsorption protein B</fullName>
    </submittedName>
</protein>
<keyword evidence="1" id="KW-0472">Membrane</keyword>
<keyword evidence="1" id="KW-1133">Transmembrane helix</keyword>
<accession>A0A7W9EGJ3</accession>
<evidence type="ECO:0000313" key="3">
    <source>
        <dbReference type="EMBL" id="MBB5697182.1"/>
    </source>
</evidence>
<dbReference type="Pfam" id="PF13632">
    <property type="entry name" value="Glyco_trans_2_3"/>
    <property type="match status" value="1"/>
</dbReference>
<evidence type="ECO:0000256" key="1">
    <source>
        <dbReference type="SAM" id="Phobius"/>
    </source>
</evidence>
<keyword evidence="4" id="KW-1185">Reference proteome</keyword>